<dbReference type="Pfam" id="PF22691">
    <property type="entry name" value="Thiolase_C_1"/>
    <property type="match status" value="1"/>
</dbReference>
<keyword evidence="3" id="KW-1185">Reference proteome</keyword>
<dbReference type="EMBL" id="CP021108">
    <property type="protein sequence ID" value="ARP79620.1"/>
    <property type="molecule type" value="Genomic_DNA"/>
</dbReference>
<proteinExistence type="predicted"/>
<gene>
    <name evidence="2" type="ORF">CAL12_01435</name>
</gene>
<dbReference type="AlphaFoldDB" id="A0A1W6YF24"/>
<dbReference type="OrthoDB" id="9790314at2"/>
<dbReference type="Gene3D" id="3.40.47.10">
    <property type="match status" value="1"/>
</dbReference>
<reference evidence="2 3" key="1">
    <citation type="submission" date="2017-05" db="EMBL/GenBank/DDBJ databases">
        <title>Complete and WGS of Bordetella genogroups.</title>
        <authorList>
            <person name="Spilker T."/>
            <person name="LiPuma J."/>
        </authorList>
    </citation>
    <scope>NUCLEOTIDE SEQUENCE [LARGE SCALE GENOMIC DNA]</scope>
    <source>
        <strain evidence="2 3">AU19157</strain>
    </source>
</reference>
<dbReference type="RefSeq" id="WP_086062853.1">
    <property type="nucleotide sequence ID" value="NZ_CP021108.1"/>
</dbReference>
<dbReference type="PIRSF" id="PIRSF000429">
    <property type="entry name" value="Ac-CoA_Ac_transf"/>
    <property type="match status" value="1"/>
</dbReference>
<dbReference type="PANTHER" id="PTHR42870">
    <property type="entry name" value="ACETYL-COA C-ACETYLTRANSFERASE"/>
    <property type="match status" value="1"/>
</dbReference>
<accession>A0A1W6YF24</accession>
<dbReference type="STRING" id="1416806.CAL12_01435"/>
<dbReference type="CDD" id="cd00829">
    <property type="entry name" value="SCP-x_thiolase"/>
    <property type="match status" value="1"/>
</dbReference>
<evidence type="ECO:0000313" key="2">
    <source>
        <dbReference type="EMBL" id="ARP79620.1"/>
    </source>
</evidence>
<dbReference type="InterPro" id="IPR055140">
    <property type="entry name" value="Thiolase_C_2"/>
</dbReference>
<dbReference type="SUPFAM" id="SSF53901">
    <property type="entry name" value="Thiolase-like"/>
    <property type="match status" value="2"/>
</dbReference>
<dbReference type="KEGG" id="bgv:CAL12_01435"/>
<organism evidence="2 3">
    <name type="scientific">Bordetella genomosp. 8</name>
    <dbReference type="NCBI Taxonomy" id="1416806"/>
    <lineage>
        <taxon>Bacteria</taxon>
        <taxon>Pseudomonadati</taxon>
        <taxon>Pseudomonadota</taxon>
        <taxon>Betaproteobacteria</taxon>
        <taxon>Burkholderiales</taxon>
        <taxon>Alcaligenaceae</taxon>
        <taxon>Bordetella</taxon>
    </lineage>
</organism>
<dbReference type="InterPro" id="IPR016039">
    <property type="entry name" value="Thiolase-like"/>
</dbReference>
<feature type="domain" description="Thiolase C-terminal" evidence="1">
    <location>
        <begin position="238"/>
        <end position="380"/>
    </location>
</feature>
<protein>
    <submittedName>
        <fullName evidence="2">Thiolase</fullName>
    </submittedName>
</protein>
<sequence length="385" mass="40313">MNTPLRRGATAIVGVAESDLGKVAPGLGPIDLMAQAAGRALDDCGLSLRDVDGVLATTSQSRMPTLAFCEYLGLQPRYHDATNMGGASFMTMIGHAQAAIEAGLCEVALIAYGSTQRSLGRANVAAPDPNPHETPYRPLYTASSYALAASRHMHEYGTTRRQLAEIAVAARQWALRNPAAWEKKPLTVDDVLASPMISEPLTLRDCCLVTDGGGALIVTSAERARDLRRAPAYVLGVGEAISHYSISAMPDLTTTAAVQSGAQAYRMAGLRPADVDAAQLYDAFTITTLLFLEDLGFCPKGEGGRYVEDGRIAPGGEMPVNTSGGGLSYCHPGMFGIFALIEAVRQLRGDGGERQVAGCETVLAHGNGGTLSSQSTVILGSAATL</sequence>
<evidence type="ECO:0000259" key="1">
    <source>
        <dbReference type="Pfam" id="PF22691"/>
    </source>
</evidence>
<name>A0A1W6YF24_9BORD</name>
<dbReference type="InterPro" id="IPR002155">
    <property type="entry name" value="Thiolase"/>
</dbReference>
<evidence type="ECO:0000313" key="3">
    <source>
        <dbReference type="Proteomes" id="UP000194151"/>
    </source>
</evidence>
<dbReference type="GO" id="GO:0003988">
    <property type="term" value="F:acetyl-CoA C-acyltransferase activity"/>
    <property type="evidence" value="ECO:0007669"/>
    <property type="project" value="UniProtKB-ARBA"/>
</dbReference>
<dbReference type="PANTHER" id="PTHR42870:SF1">
    <property type="entry name" value="NON-SPECIFIC LIPID-TRANSFER PROTEIN-LIKE 2"/>
    <property type="match status" value="1"/>
</dbReference>
<dbReference type="NCBIfam" id="NF004811">
    <property type="entry name" value="PRK06158.1"/>
    <property type="match status" value="1"/>
</dbReference>
<dbReference type="Proteomes" id="UP000194151">
    <property type="component" value="Chromosome"/>
</dbReference>